<protein>
    <submittedName>
        <fullName evidence="3">Uncharacterized protein</fullName>
    </submittedName>
</protein>
<feature type="compositionally biased region" description="Polar residues" evidence="2">
    <location>
        <begin position="1"/>
        <end position="12"/>
    </location>
</feature>
<keyword evidence="4" id="KW-1185">Reference proteome</keyword>
<evidence type="ECO:0000256" key="1">
    <source>
        <dbReference type="SAM" id="Coils"/>
    </source>
</evidence>
<evidence type="ECO:0000313" key="4">
    <source>
        <dbReference type="Proteomes" id="UP000663760"/>
    </source>
</evidence>
<feature type="coiled-coil region" evidence="1">
    <location>
        <begin position="88"/>
        <end position="126"/>
    </location>
</feature>
<dbReference type="AlphaFoldDB" id="A0A7I8LL80"/>
<evidence type="ECO:0000256" key="2">
    <source>
        <dbReference type="SAM" id="MobiDB-lite"/>
    </source>
</evidence>
<feature type="compositionally biased region" description="Pro residues" evidence="2">
    <location>
        <begin position="74"/>
        <end position="83"/>
    </location>
</feature>
<reference evidence="3" key="1">
    <citation type="submission" date="2020-02" db="EMBL/GenBank/DDBJ databases">
        <authorList>
            <person name="Scholz U."/>
            <person name="Mascher M."/>
            <person name="Fiebig A."/>
        </authorList>
    </citation>
    <scope>NUCLEOTIDE SEQUENCE</scope>
</reference>
<name>A0A7I8LL80_SPIIN</name>
<evidence type="ECO:0000313" key="3">
    <source>
        <dbReference type="EMBL" id="CAA7410833.1"/>
    </source>
</evidence>
<sequence>MGDYTISISSKLISRLAGDEDKQKRKTKKPKPKSPQEAQARAPQASDGPSKPSASIGLPPPPPLQQQHRQPLFLPIPLPPPPAANAELEAIRAVVQESEQAVERLQKKEAEMIQELTERAKELHEKEFKLPRQKPMPCLEEKDACLECYREHAKDPLRCARAVKSFNECARRAQQQMN</sequence>
<dbReference type="PANTHER" id="PTHR47587">
    <property type="entry name" value="OS05G0103500 PROTEIN"/>
    <property type="match status" value="1"/>
</dbReference>
<dbReference type="OrthoDB" id="70030at2759"/>
<feature type="region of interest" description="Disordered" evidence="2">
    <location>
        <begin position="1"/>
        <end position="83"/>
    </location>
</feature>
<accession>A0A7I8LL80</accession>
<organism evidence="3 4">
    <name type="scientific">Spirodela intermedia</name>
    <name type="common">Intermediate duckweed</name>
    <dbReference type="NCBI Taxonomy" id="51605"/>
    <lineage>
        <taxon>Eukaryota</taxon>
        <taxon>Viridiplantae</taxon>
        <taxon>Streptophyta</taxon>
        <taxon>Embryophyta</taxon>
        <taxon>Tracheophyta</taxon>
        <taxon>Spermatophyta</taxon>
        <taxon>Magnoliopsida</taxon>
        <taxon>Liliopsida</taxon>
        <taxon>Araceae</taxon>
        <taxon>Lemnoideae</taxon>
        <taxon>Spirodela</taxon>
    </lineage>
</organism>
<dbReference type="Proteomes" id="UP000663760">
    <property type="component" value="Chromosome 18"/>
</dbReference>
<dbReference type="EMBL" id="LR746281">
    <property type="protein sequence ID" value="CAA7410833.1"/>
    <property type="molecule type" value="Genomic_DNA"/>
</dbReference>
<dbReference type="PANTHER" id="PTHR47587:SF2">
    <property type="entry name" value="OS05G0103500 PROTEIN"/>
    <property type="match status" value="1"/>
</dbReference>
<keyword evidence="1" id="KW-0175">Coiled coil</keyword>
<proteinExistence type="predicted"/>
<gene>
    <name evidence="3" type="ORF">SI8410_18021511</name>
</gene>
<dbReference type="PROSITE" id="PS51808">
    <property type="entry name" value="CHCH"/>
    <property type="match status" value="1"/>
</dbReference>